<sequence length="44" mass="5299">MQPQGRRVSRRPVFILFNPSSMGDLRLRWYNLPNKTKEALLWLL</sequence>
<proteinExistence type="predicted"/>
<comment type="caution">
    <text evidence="1">The sequence shown here is derived from an EMBL/GenBank/DDBJ whole genome shotgun (WGS) entry which is preliminary data.</text>
</comment>
<evidence type="ECO:0000313" key="1">
    <source>
        <dbReference type="EMBL" id="EDN01588.1"/>
    </source>
</evidence>
<gene>
    <name evidence="1" type="ORF">BACCAP_00720</name>
</gene>
<organism evidence="1 2">
    <name type="scientific">Pseudoflavonifractor capillosus ATCC 29799</name>
    <dbReference type="NCBI Taxonomy" id="411467"/>
    <lineage>
        <taxon>Bacteria</taxon>
        <taxon>Bacillati</taxon>
        <taxon>Bacillota</taxon>
        <taxon>Clostridia</taxon>
        <taxon>Eubacteriales</taxon>
        <taxon>Oscillospiraceae</taxon>
        <taxon>Pseudoflavonifractor</taxon>
    </lineage>
</organism>
<reference evidence="1 2" key="2">
    <citation type="submission" date="2007-06" db="EMBL/GenBank/DDBJ databases">
        <title>Draft genome sequence of Pseudoflavonifractor capillosus ATCC 29799.</title>
        <authorList>
            <person name="Sudarsanam P."/>
            <person name="Ley R."/>
            <person name="Guruge J."/>
            <person name="Turnbaugh P.J."/>
            <person name="Mahowald M."/>
            <person name="Liep D."/>
            <person name="Gordon J."/>
        </authorList>
    </citation>
    <scope>NUCLEOTIDE SEQUENCE [LARGE SCALE GENOMIC DNA]</scope>
    <source>
        <strain evidence="1 2">ATCC 29799</strain>
    </source>
</reference>
<keyword evidence="2" id="KW-1185">Reference proteome</keyword>
<reference evidence="1 2" key="1">
    <citation type="submission" date="2007-04" db="EMBL/GenBank/DDBJ databases">
        <authorList>
            <person name="Fulton L."/>
            <person name="Clifton S."/>
            <person name="Fulton B."/>
            <person name="Xu J."/>
            <person name="Minx P."/>
            <person name="Pepin K.H."/>
            <person name="Johnson M."/>
            <person name="Thiruvilangam P."/>
            <person name="Bhonagiri V."/>
            <person name="Nash W.E."/>
            <person name="Mardis E.R."/>
            <person name="Wilson R.K."/>
        </authorList>
    </citation>
    <scope>NUCLEOTIDE SEQUENCE [LARGE SCALE GENOMIC DNA]</scope>
    <source>
        <strain evidence="1 2">ATCC 29799</strain>
    </source>
</reference>
<dbReference type="AlphaFoldDB" id="A6NR92"/>
<dbReference type="STRING" id="411467.BACCAP_00720"/>
<protein>
    <submittedName>
        <fullName evidence="1">Uncharacterized protein</fullName>
    </submittedName>
</protein>
<name>A6NR92_9FIRM</name>
<evidence type="ECO:0000313" key="2">
    <source>
        <dbReference type="Proteomes" id="UP000003639"/>
    </source>
</evidence>
<dbReference type="EMBL" id="AAXG02000005">
    <property type="protein sequence ID" value="EDN01588.1"/>
    <property type="molecule type" value="Genomic_DNA"/>
</dbReference>
<dbReference type="Proteomes" id="UP000003639">
    <property type="component" value="Unassembled WGS sequence"/>
</dbReference>
<accession>A6NR92</accession>